<dbReference type="WBParaSite" id="TMUE_0000001613.1">
    <property type="protein sequence ID" value="TMUE_0000001613.1"/>
    <property type="gene ID" value="WBGene00297501"/>
</dbReference>
<dbReference type="PANTHER" id="PTHR47163">
    <property type="entry name" value="DDE_TNP_IS1595 DOMAIN-CONTAINING PROTEIN"/>
    <property type="match status" value="1"/>
</dbReference>
<proteinExistence type="predicted"/>
<dbReference type="InterPro" id="IPR053164">
    <property type="entry name" value="IS1016-like_transposase"/>
</dbReference>
<evidence type="ECO:0000313" key="1">
    <source>
        <dbReference type="Proteomes" id="UP000046395"/>
    </source>
</evidence>
<reference evidence="2" key="1">
    <citation type="submission" date="2019-12" db="UniProtKB">
        <authorList>
            <consortium name="WormBaseParasite"/>
        </authorList>
    </citation>
    <scope>IDENTIFICATION</scope>
</reference>
<organism evidence="1 2">
    <name type="scientific">Trichuris muris</name>
    <name type="common">Mouse whipworm</name>
    <dbReference type="NCBI Taxonomy" id="70415"/>
    <lineage>
        <taxon>Eukaryota</taxon>
        <taxon>Metazoa</taxon>
        <taxon>Ecdysozoa</taxon>
        <taxon>Nematoda</taxon>
        <taxon>Enoplea</taxon>
        <taxon>Dorylaimia</taxon>
        <taxon>Trichinellida</taxon>
        <taxon>Trichuridae</taxon>
        <taxon>Trichuris</taxon>
    </lineage>
</organism>
<protein>
    <submittedName>
        <fullName evidence="2">ISXO2-like transposase domain-containing protein</fullName>
    </submittedName>
</protein>
<dbReference type="PANTHER" id="PTHR47163:SF2">
    <property type="entry name" value="SI:DKEY-17M8.2"/>
    <property type="match status" value="1"/>
</dbReference>
<accession>A0A5S6Q345</accession>
<name>A0A5S6Q345_TRIMR</name>
<dbReference type="AlphaFoldDB" id="A0A5S6Q345"/>
<evidence type="ECO:0000313" key="2">
    <source>
        <dbReference type="WBParaSite" id="TMUE_0000001613.1"/>
    </source>
</evidence>
<sequence length="136" mass="15550">MRFVAEEWVLKNPVPVGDPGLTVEVGESMFARHKYNRGRVLPQAWVVGVSGAHTQTVESLWSHAKQVNKSRRGTQRSKLDSYLYEFIWRRWLNRDEYPFDKILCAIAELYPTSLRAVHAGGAVSENRDIVPRVNSP</sequence>
<keyword evidence="1" id="KW-1185">Reference proteome</keyword>
<dbReference type="Proteomes" id="UP000046395">
    <property type="component" value="Unassembled WGS sequence"/>
</dbReference>